<proteinExistence type="predicted"/>
<evidence type="ECO:0000313" key="2">
    <source>
        <dbReference type="Proteomes" id="UP001549204"/>
    </source>
</evidence>
<evidence type="ECO:0008006" key="3">
    <source>
        <dbReference type="Google" id="ProtNLM"/>
    </source>
</evidence>
<organism evidence="1 2">
    <name type="scientific">Mesorhizobium robiniae</name>
    <dbReference type="NCBI Taxonomy" id="559315"/>
    <lineage>
        <taxon>Bacteria</taxon>
        <taxon>Pseudomonadati</taxon>
        <taxon>Pseudomonadota</taxon>
        <taxon>Alphaproteobacteria</taxon>
        <taxon>Hyphomicrobiales</taxon>
        <taxon>Phyllobacteriaceae</taxon>
        <taxon>Mesorhizobium</taxon>
    </lineage>
</organism>
<gene>
    <name evidence="1" type="ORF">ABID19_000374</name>
</gene>
<comment type="caution">
    <text evidence="1">The sequence shown here is derived from an EMBL/GenBank/DDBJ whole genome shotgun (WGS) entry which is preliminary data.</text>
</comment>
<keyword evidence="2" id="KW-1185">Reference proteome</keyword>
<accession>A0ABV2GGT5</accession>
<name>A0ABV2GGT5_9HYPH</name>
<evidence type="ECO:0000313" key="1">
    <source>
        <dbReference type="EMBL" id="MET3577359.1"/>
    </source>
</evidence>
<dbReference type="RefSeq" id="WP_354487531.1">
    <property type="nucleotide sequence ID" value="NZ_JBEPMC010000001.1"/>
</dbReference>
<reference evidence="1 2" key="1">
    <citation type="submission" date="2024-06" db="EMBL/GenBank/DDBJ databases">
        <title>Genomic Encyclopedia of Type Strains, Phase IV (KMG-IV): sequencing the most valuable type-strain genomes for metagenomic binning, comparative biology and taxonomic classification.</title>
        <authorList>
            <person name="Goeker M."/>
        </authorList>
    </citation>
    <scope>NUCLEOTIDE SEQUENCE [LARGE SCALE GENOMIC DNA]</scope>
    <source>
        <strain evidence="1 2">DSM 100022</strain>
    </source>
</reference>
<protein>
    <recommendedName>
        <fullName evidence="3">Propionyl-coenzyme A carboxylase alpha polypeptide</fullName>
    </recommendedName>
</protein>
<dbReference type="Proteomes" id="UP001549204">
    <property type="component" value="Unassembled WGS sequence"/>
</dbReference>
<dbReference type="EMBL" id="JBEPMC010000001">
    <property type="protein sequence ID" value="MET3577359.1"/>
    <property type="molecule type" value="Genomic_DNA"/>
</dbReference>
<sequence length="60" mass="6663">MKSWLQNPSNLQLSVLKQSRRRMVPLPRSCSRTLPSDGRAAKSAEKCDGGAFFAAEELKI</sequence>